<dbReference type="PANTHER" id="PTHR31376">
    <property type="entry name" value="OS09G0467300 PROTEIN-RELATED"/>
    <property type="match status" value="1"/>
</dbReference>
<evidence type="ECO:0000256" key="2">
    <source>
        <dbReference type="ARBA" id="ARBA00006213"/>
    </source>
</evidence>
<reference evidence="8" key="1">
    <citation type="journal article" date="2019" name="Database">
        <title>The radish genome database (RadishGD): an integrated information resource for radish genomics.</title>
        <authorList>
            <person name="Yu H.J."/>
            <person name="Baek S."/>
            <person name="Lee Y.J."/>
            <person name="Cho A."/>
            <person name="Mun J.H."/>
        </authorList>
    </citation>
    <scope>NUCLEOTIDE SEQUENCE [LARGE SCALE GENOMIC DNA]</scope>
    <source>
        <strain evidence="8">cv. WK10039</strain>
    </source>
</reference>
<feature type="transmembrane region" description="Helical" evidence="7">
    <location>
        <begin position="150"/>
        <end position="170"/>
    </location>
</feature>
<evidence type="ECO:0000313" key="9">
    <source>
        <dbReference type="RefSeq" id="XP_018487575.2"/>
    </source>
</evidence>
<dbReference type="KEGG" id="rsz:108858091"/>
<protein>
    <recommendedName>
        <fullName evidence="7">Probable purine permease</fullName>
    </recommendedName>
</protein>
<dbReference type="GO" id="GO:0005345">
    <property type="term" value="F:purine nucleobase transmembrane transporter activity"/>
    <property type="evidence" value="ECO:0007669"/>
    <property type="project" value="UniProtKB-UniRule"/>
</dbReference>
<feature type="transmembrane region" description="Helical" evidence="7">
    <location>
        <begin position="120"/>
        <end position="138"/>
    </location>
</feature>
<organism evidence="8 9">
    <name type="scientific">Raphanus sativus</name>
    <name type="common">Radish</name>
    <name type="synonym">Raphanus raphanistrum var. sativus</name>
    <dbReference type="NCBI Taxonomy" id="3726"/>
    <lineage>
        <taxon>Eukaryota</taxon>
        <taxon>Viridiplantae</taxon>
        <taxon>Streptophyta</taxon>
        <taxon>Embryophyta</taxon>
        <taxon>Tracheophyta</taxon>
        <taxon>Spermatophyta</taxon>
        <taxon>Magnoliopsida</taxon>
        <taxon>eudicotyledons</taxon>
        <taxon>Gunneridae</taxon>
        <taxon>Pentapetalae</taxon>
        <taxon>rosids</taxon>
        <taxon>malvids</taxon>
        <taxon>Brassicales</taxon>
        <taxon>Brassicaceae</taxon>
        <taxon>Brassiceae</taxon>
        <taxon>Raphanus</taxon>
    </lineage>
</organism>
<dbReference type="GO" id="GO:0016020">
    <property type="term" value="C:membrane"/>
    <property type="evidence" value="ECO:0007669"/>
    <property type="project" value="UniProtKB-SubCell"/>
</dbReference>
<dbReference type="OrthoDB" id="1095746at2759"/>
<dbReference type="GO" id="GO:0015211">
    <property type="term" value="F:purine nucleoside transmembrane transporter activity"/>
    <property type="evidence" value="ECO:0007669"/>
    <property type="project" value="UniProtKB-UniRule"/>
</dbReference>
<feature type="transmembrane region" description="Helical" evidence="7">
    <location>
        <begin position="214"/>
        <end position="233"/>
    </location>
</feature>
<dbReference type="RefSeq" id="XP_018487575.2">
    <property type="nucleotide sequence ID" value="XM_018632073.2"/>
</dbReference>
<evidence type="ECO:0000256" key="3">
    <source>
        <dbReference type="ARBA" id="ARBA00022448"/>
    </source>
</evidence>
<evidence type="ECO:0000313" key="8">
    <source>
        <dbReference type="Proteomes" id="UP000504610"/>
    </source>
</evidence>
<evidence type="ECO:0000256" key="4">
    <source>
        <dbReference type="ARBA" id="ARBA00022692"/>
    </source>
</evidence>
<comment type="similarity">
    <text evidence="2 7">Belongs to the purine permeases (TC 2.A.7.14) family.</text>
</comment>
<comment type="subcellular location">
    <subcellularLocation>
        <location evidence="1 7">Membrane</location>
        <topology evidence="1 7">Multi-pass membrane protein</topology>
    </subcellularLocation>
</comment>
<feature type="transmembrane region" description="Helical" evidence="7">
    <location>
        <begin position="80"/>
        <end position="99"/>
    </location>
</feature>
<feature type="transmembrane region" description="Helical" evidence="7">
    <location>
        <begin position="177"/>
        <end position="194"/>
    </location>
</feature>
<dbReference type="InterPro" id="IPR030182">
    <property type="entry name" value="PUP_plant"/>
</dbReference>
<gene>
    <name evidence="9" type="primary">LOC108858091</name>
</gene>
<feature type="transmembrane region" description="Helical" evidence="7">
    <location>
        <begin position="285"/>
        <end position="309"/>
    </location>
</feature>
<accession>A0A6J0NSZ3</accession>
<keyword evidence="8" id="KW-1185">Reference proteome</keyword>
<name>A0A6J0NSZ3_RAPSA</name>
<dbReference type="AlphaFoldDB" id="A0A6J0NSZ3"/>
<feature type="transmembrane region" description="Helical" evidence="7">
    <location>
        <begin position="314"/>
        <end position="338"/>
    </location>
</feature>
<feature type="transmembrane region" description="Helical" evidence="7">
    <location>
        <begin position="344"/>
        <end position="362"/>
    </location>
</feature>
<proteinExistence type="inferred from homology"/>
<evidence type="ECO:0000256" key="5">
    <source>
        <dbReference type="ARBA" id="ARBA00022989"/>
    </source>
</evidence>
<evidence type="ECO:0000256" key="6">
    <source>
        <dbReference type="ARBA" id="ARBA00023136"/>
    </source>
</evidence>
<keyword evidence="5 7" id="KW-1133">Transmembrane helix</keyword>
<feature type="transmembrane region" description="Helical" evidence="7">
    <location>
        <begin position="40"/>
        <end position="60"/>
    </location>
</feature>
<keyword evidence="4 7" id="KW-0812">Transmembrane</keyword>
<evidence type="ECO:0000256" key="7">
    <source>
        <dbReference type="RuleBase" id="RU368015"/>
    </source>
</evidence>
<evidence type="ECO:0000256" key="1">
    <source>
        <dbReference type="ARBA" id="ARBA00004141"/>
    </source>
</evidence>
<feature type="transmembrane region" description="Helical" evidence="7">
    <location>
        <begin position="245"/>
        <end position="265"/>
    </location>
</feature>
<dbReference type="GeneID" id="108858091"/>
<dbReference type="Proteomes" id="UP000504610">
    <property type="component" value="Chromosome 1"/>
</dbReference>
<dbReference type="PANTHER" id="PTHR31376:SF86">
    <property type="entry name" value="PURINE PERMEASE-RELATED"/>
    <property type="match status" value="1"/>
</dbReference>
<reference evidence="9" key="2">
    <citation type="submission" date="2025-08" db="UniProtKB">
        <authorList>
            <consortium name="RefSeq"/>
        </authorList>
    </citation>
    <scope>IDENTIFICATION</scope>
    <source>
        <tissue evidence="9">Leaf</tissue>
    </source>
</reference>
<keyword evidence="6 7" id="KW-0472">Membrane</keyword>
<sequence length="372" mass="41491">MAKNHQPLQTKPQERFVHIPVNNKQDSITLGNPNRKLNHWPTIILFIICVITGQPIAKILENYYNDQIDHTEKRQNDGVWTQSLLQTVGFPLLLPLYIFTAKKHNPQQSQTTPDRTSTKYIICFSGLIGILWSNQGRFSAKAKLELPVRVFTLIYTTQLFFTLIFAAFINKLKLNRWIITSLVLAIVTGALTFSSSFAGEPPDEAEVDYRRGSLAALISSVYFSLFLCVIQNVSKRTEPSFASVCKVLIISSLVATVSSAAGLLIEGEQEDLKREMNGFSKGRGACAMAMVGQAVAWQVYWVGIVGLVFSVSSVLANVISVITWSVVSVLVVIFFGYVDDEFDVFKGVTLITASLSTAAYFYRLHKENRNCN</sequence>
<dbReference type="Pfam" id="PF16913">
    <property type="entry name" value="PUNUT"/>
    <property type="match status" value="1"/>
</dbReference>
<keyword evidence="3 7" id="KW-0813">Transport</keyword>